<comment type="subcellular location">
    <subcellularLocation>
        <location evidence="1">Cell membrane</location>
        <topology evidence="1">Multi-pass membrane protein</topology>
    </subcellularLocation>
</comment>
<proteinExistence type="inferred from homology"/>
<dbReference type="PANTHER" id="PTHR30221:SF18">
    <property type="entry name" value="SLL0590 PROTEIN"/>
    <property type="match status" value="1"/>
</dbReference>
<dbReference type="InterPro" id="IPR011066">
    <property type="entry name" value="MscS_channel_C_sf"/>
</dbReference>
<accession>A0ABN1MZS8</accession>
<evidence type="ECO:0000256" key="4">
    <source>
        <dbReference type="ARBA" id="ARBA00022692"/>
    </source>
</evidence>
<feature type="domain" description="Mechanosensitive ion channel MscS" evidence="8">
    <location>
        <begin position="295"/>
        <end position="360"/>
    </location>
</feature>
<dbReference type="InterPro" id="IPR006685">
    <property type="entry name" value="MscS_channel_2nd"/>
</dbReference>
<sequence>MTPDDRAKRITQRVNNLAENDRYSSDSLKIEEVEGSFDLTYNEQIIITITASDAKYYDAEPLELAQRSREIIDSYVLTYQKENTLQAWAIRLGLTIAALLTAIAIFFLVQKGASKMIDWVTNRRNVLFKNLAYRSYTYLTEEQELNLVLQLIRIFKWFVILVILYLLLPVLFSIFPMSRDWSEAILELVLRPIRNVLHSTWVYLPNLFSILVIIIFMRYLIRFTKFVFKEIEAEKLEINGFHSDWAMPTYNIVRFLLFAFTLILVFPYLPGSDSEIFKGVTVFVGILFSLGSSTAVTNMIAGLVITYMRPFKPGDRIKIADVSGDVIEKTLLVTRIKTIKNEIITIPNASVLNGNTVNYSQQAEHQGLILHTTITLGYDLSWRKVHLTLINAALATEFVEQEPKPYVLQTSLDDFYVSYQLNAYTRQASKQALVYSELHKNIQDFCRDADIEIMSPHYRANRDGSDITIPAKDLNIGEGS</sequence>
<dbReference type="Proteomes" id="UP001500469">
    <property type="component" value="Unassembled WGS sequence"/>
</dbReference>
<feature type="transmembrane region" description="Helical" evidence="7">
    <location>
        <begin position="282"/>
        <end position="308"/>
    </location>
</feature>
<feature type="transmembrane region" description="Helical" evidence="7">
    <location>
        <begin position="88"/>
        <end position="109"/>
    </location>
</feature>
<keyword evidence="6 7" id="KW-0472">Membrane</keyword>
<evidence type="ECO:0008006" key="12">
    <source>
        <dbReference type="Google" id="ProtNLM"/>
    </source>
</evidence>
<feature type="transmembrane region" description="Helical" evidence="7">
    <location>
        <begin position="252"/>
        <end position="270"/>
    </location>
</feature>
<evidence type="ECO:0000313" key="11">
    <source>
        <dbReference type="Proteomes" id="UP001500469"/>
    </source>
</evidence>
<dbReference type="EMBL" id="BAAAFI010000007">
    <property type="protein sequence ID" value="GAA0878740.1"/>
    <property type="molecule type" value="Genomic_DNA"/>
</dbReference>
<evidence type="ECO:0000256" key="6">
    <source>
        <dbReference type="ARBA" id="ARBA00023136"/>
    </source>
</evidence>
<dbReference type="Pfam" id="PF21082">
    <property type="entry name" value="MS_channel_3rd"/>
    <property type="match status" value="1"/>
</dbReference>
<dbReference type="InterPro" id="IPR023408">
    <property type="entry name" value="MscS_beta-dom_sf"/>
</dbReference>
<keyword evidence="11" id="KW-1185">Reference proteome</keyword>
<dbReference type="Pfam" id="PF00924">
    <property type="entry name" value="MS_channel_2nd"/>
    <property type="match status" value="1"/>
</dbReference>
<evidence type="ECO:0000256" key="3">
    <source>
        <dbReference type="ARBA" id="ARBA00022475"/>
    </source>
</evidence>
<gene>
    <name evidence="10" type="ORF">GCM10009119_17080</name>
</gene>
<comment type="similarity">
    <text evidence="2">Belongs to the MscS (TC 1.A.23) family.</text>
</comment>
<evidence type="ECO:0000256" key="2">
    <source>
        <dbReference type="ARBA" id="ARBA00008017"/>
    </source>
</evidence>
<evidence type="ECO:0000259" key="8">
    <source>
        <dbReference type="Pfam" id="PF00924"/>
    </source>
</evidence>
<dbReference type="InterPro" id="IPR049278">
    <property type="entry name" value="MS_channel_C"/>
</dbReference>
<reference evidence="10 11" key="1">
    <citation type="journal article" date="2019" name="Int. J. Syst. Evol. Microbiol.">
        <title>The Global Catalogue of Microorganisms (GCM) 10K type strain sequencing project: providing services to taxonomists for standard genome sequencing and annotation.</title>
        <authorList>
            <consortium name="The Broad Institute Genomics Platform"/>
            <consortium name="The Broad Institute Genome Sequencing Center for Infectious Disease"/>
            <person name="Wu L."/>
            <person name="Ma J."/>
        </authorList>
    </citation>
    <scope>NUCLEOTIDE SEQUENCE [LARGE SCALE GENOMIC DNA]</scope>
    <source>
        <strain evidence="10 11">JCM 16112</strain>
    </source>
</reference>
<evidence type="ECO:0000256" key="5">
    <source>
        <dbReference type="ARBA" id="ARBA00022989"/>
    </source>
</evidence>
<organism evidence="10 11">
    <name type="scientific">Algoriphagus jejuensis</name>
    <dbReference type="NCBI Taxonomy" id="419934"/>
    <lineage>
        <taxon>Bacteria</taxon>
        <taxon>Pseudomonadati</taxon>
        <taxon>Bacteroidota</taxon>
        <taxon>Cytophagia</taxon>
        <taxon>Cytophagales</taxon>
        <taxon>Cyclobacteriaceae</taxon>
        <taxon>Algoriphagus</taxon>
    </lineage>
</organism>
<dbReference type="Gene3D" id="1.10.287.1260">
    <property type="match status" value="1"/>
</dbReference>
<dbReference type="PANTHER" id="PTHR30221">
    <property type="entry name" value="SMALL-CONDUCTANCE MECHANOSENSITIVE CHANNEL"/>
    <property type="match status" value="1"/>
</dbReference>
<evidence type="ECO:0000256" key="7">
    <source>
        <dbReference type="SAM" id="Phobius"/>
    </source>
</evidence>
<dbReference type="InterPro" id="IPR045275">
    <property type="entry name" value="MscS_archaea/bacteria_type"/>
</dbReference>
<evidence type="ECO:0000256" key="1">
    <source>
        <dbReference type="ARBA" id="ARBA00004651"/>
    </source>
</evidence>
<feature type="transmembrane region" description="Helical" evidence="7">
    <location>
        <begin position="201"/>
        <end position="221"/>
    </location>
</feature>
<keyword evidence="4 7" id="KW-0812">Transmembrane</keyword>
<dbReference type="SUPFAM" id="SSF50182">
    <property type="entry name" value="Sm-like ribonucleoproteins"/>
    <property type="match status" value="1"/>
</dbReference>
<name>A0ABN1MZS8_9BACT</name>
<dbReference type="SUPFAM" id="SSF82689">
    <property type="entry name" value="Mechanosensitive channel protein MscS (YggB), C-terminal domain"/>
    <property type="match status" value="1"/>
</dbReference>
<feature type="transmembrane region" description="Helical" evidence="7">
    <location>
        <begin position="154"/>
        <end position="175"/>
    </location>
</feature>
<feature type="domain" description="Mechanosensitive ion channel MscS C-terminal" evidence="9">
    <location>
        <begin position="372"/>
        <end position="453"/>
    </location>
</feature>
<keyword evidence="5 7" id="KW-1133">Transmembrane helix</keyword>
<protein>
    <recommendedName>
        <fullName evidence="12">Mechanosensitive ion channel-like protein</fullName>
    </recommendedName>
</protein>
<evidence type="ECO:0000313" key="10">
    <source>
        <dbReference type="EMBL" id="GAA0878740.1"/>
    </source>
</evidence>
<evidence type="ECO:0000259" key="9">
    <source>
        <dbReference type="Pfam" id="PF21082"/>
    </source>
</evidence>
<dbReference type="Gene3D" id="2.30.30.60">
    <property type="match status" value="1"/>
</dbReference>
<dbReference type="Gene3D" id="3.30.70.100">
    <property type="match status" value="1"/>
</dbReference>
<keyword evidence="3" id="KW-1003">Cell membrane</keyword>
<comment type="caution">
    <text evidence="10">The sequence shown here is derived from an EMBL/GenBank/DDBJ whole genome shotgun (WGS) entry which is preliminary data.</text>
</comment>
<dbReference type="InterPro" id="IPR010920">
    <property type="entry name" value="LSM_dom_sf"/>
</dbReference>